<name>A0A8H3BCH7_9AGAM</name>
<dbReference type="EMBL" id="CAJMWT010002760">
    <property type="protein sequence ID" value="CAE6453807.1"/>
    <property type="molecule type" value="Genomic_DNA"/>
</dbReference>
<keyword evidence="1" id="KW-0812">Transmembrane</keyword>
<sequence length="168" mass="18819">MNKFSFVYTLLPERRRHSLLLYTIILFAVSSVIAMFGIAGAWYPYRDALSTFSSRLGVRTLFYHVIILFLRSRDPNILEHGLNIIASMALSAIWIGGAIWTQFFGADIWGYTFCVGCRGWDSSRLYGGTVAAAEAIILGMSAALFIWNRTARSNLRGGLQGNEEHDAR</sequence>
<comment type="caution">
    <text evidence="2">The sequence shown here is derived from an EMBL/GenBank/DDBJ whole genome shotgun (WGS) entry which is preliminary data.</text>
</comment>
<evidence type="ECO:0000313" key="2">
    <source>
        <dbReference type="EMBL" id="CAE6453807.1"/>
    </source>
</evidence>
<feature type="transmembrane region" description="Helical" evidence="1">
    <location>
        <begin position="49"/>
        <end position="70"/>
    </location>
</feature>
<dbReference type="AlphaFoldDB" id="A0A8H3BCH7"/>
<organism evidence="2 3">
    <name type="scientific">Rhizoctonia solani</name>
    <dbReference type="NCBI Taxonomy" id="456999"/>
    <lineage>
        <taxon>Eukaryota</taxon>
        <taxon>Fungi</taxon>
        <taxon>Dikarya</taxon>
        <taxon>Basidiomycota</taxon>
        <taxon>Agaricomycotina</taxon>
        <taxon>Agaricomycetes</taxon>
        <taxon>Cantharellales</taxon>
        <taxon>Ceratobasidiaceae</taxon>
        <taxon>Rhizoctonia</taxon>
    </lineage>
</organism>
<keyword evidence="1" id="KW-0472">Membrane</keyword>
<accession>A0A8H3BCH7</accession>
<feature type="transmembrane region" description="Helical" evidence="1">
    <location>
        <begin position="125"/>
        <end position="147"/>
    </location>
</feature>
<protein>
    <submittedName>
        <fullName evidence="2">Uncharacterized protein</fullName>
    </submittedName>
</protein>
<reference evidence="2" key="1">
    <citation type="submission" date="2021-01" db="EMBL/GenBank/DDBJ databases">
        <authorList>
            <person name="Kaushik A."/>
        </authorList>
    </citation>
    <scope>NUCLEOTIDE SEQUENCE</scope>
    <source>
        <strain evidence="2">AG2-2IIIB</strain>
    </source>
</reference>
<feature type="transmembrane region" description="Helical" evidence="1">
    <location>
        <begin position="82"/>
        <end position="105"/>
    </location>
</feature>
<evidence type="ECO:0000256" key="1">
    <source>
        <dbReference type="SAM" id="Phobius"/>
    </source>
</evidence>
<proteinExistence type="predicted"/>
<dbReference type="Proteomes" id="UP000663843">
    <property type="component" value="Unassembled WGS sequence"/>
</dbReference>
<gene>
    <name evidence="2" type="ORF">RDB_LOCUS89168</name>
</gene>
<evidence type="ECO:0000313" key="3">
    <source>
        <dbReference type="Proteomes" id="UP000663843"/>
    </source>
</evidence>
<feature type="transmembrane region" description="Helical" evidence="1">
    <location>
        <begin position="20"/>
        <end position="43"/>
    </location>
</feature>
<keyword evidence="1" id="KW-1133">Transmembrane helix</keyword>